<proteinExistence type="predicted"/>
<dbReference type="AlphaFoldDB" id="A0A0F9BE39"/>
<name>A0A0F9BE39_9ZZZZ</name>
<feature type="non-terminal residue" evidence="1">
    <location>
        <position position="39"/>
    </location>
</feature>
<organism evidence="1">
    <name type="scientific">marine sediment metagenome</name>
    <dbReference type="NCBI Taxonomy" id="412755"/>
    <lineage>
        <taxon>unclassified sequences</taxon>
        <taxon>metagenomes</taxon>
        <taxon>ecological metagenomes</taxon>
    </lineage>
</organism>
<evidence type="ECO:0000313" key="1">
    <source>
        <dbReference type="EMBL" id="KKL19995.1"/>
    </source>
</evidence>
<accession>A0A0F9BE39</accession>
<protein>
    <submittedName>
        <fullName evidence="1">Uncharacterized protein</fullName>
    </submittedName>
</protein>
<sequence length="39" mass="4572">MSEDRLEEIKRGFAIGLNRCDLGLHKEDVTWLISEVERL</sequence>
<gene>
    <name evidence="1" type="ORF">LCGC14_2459850</name>
</gene>
<dbReference type="EMBL" id="LAZR01038274">
    <property type="protein sequence ID" value="KKL19995.1"/>
    <property type="molecule type" value="Genomic_DNA"/>
</dbReference>
<comment type="caution">
    <text evidence="1">The sequence shown here is derived from an EMBL/GenBank/DDBJ whole genome shotgun (WGS) entry which is preliminary data.</text>
</comment>
<reference evidence="1" key="1">
    <citation type="journal article" date="2015" name="Nature">
        <title>Complex archaea that bridge the gap between prokaryotes and eukaryotes.</title>
        <authorList>
            <person name="Spang A."/>
            <person name="Saw J.H."/>
            <person name="Jorgensen S.L."/>
            <person name="Zaremba-Niedzwiedzka K."/>
            <person name="Martijn J."/>
            <person name="Lind A.E."/>
            <person name="van Eijk R."/>
            <person name="Schleper C."/>
            <person name="Guy L."/>
            <person name="Ettema T.J."/>
        </authorList>
    </citation>
    <scope>NUCLEOTIDE SEQUENCE</scope>
</reference>